<dbReference type="InterPro" id="IPR017972">
    <property type="entry name" value="Cyt_P450_CS"/>
</dbReference>
<dbReference type="InterPro" id="IPR001128">
    <property type="entry name" value="Cyt_P450"/>
</dbReference>
<dbReference type="GO" id="GO:0016705">
    <property type="term" value="F:oxidoreductase activity, acting on paired donors, with incorporation or reduction of molecular oxygen"/>
    <property type="evidence" value="ECO:0007669"/>
    <property type="project" value="InterPro"/>
</dbReference>
<dbReference type="GO" id="GO:0020037">
    <property type="term" value="F:heme binding"/>
    <property type="evidence" value="ECO:0007669"/>
    <property type="project" value="InterPro"/>
</dbReference>
<evidence type="ECO:0000256" key="7">
    <source>
        <dbReference type="ARBA" id="ARBA00023002"/>
    </source>
</evidence>
<keyword evidence="3 11" id="KW-0349">Heme</keyword>
<dbReference type="Pfam" id="PF00067">
    <property type="entry name" value="p450"/>
    <property type="match status" value="1"/>
</dbReference>
<dbReference type="AlphaFoldDB" id="A0A2I0B0B3"/>
<dbReference type="OrthoDB" id="1470350at2759"/>
<keyword evidence="8 11" id="KW-0408">Iron</keyword>
<feature type="binding site" description="axial binding residue" evidence="11">
    <location>
        <position position="471"/>
    </location>
    <ligand>
        <name>heme</name>
        <dbReference type="ChEBI" id="CHEBI:30413"/>
    </ligand>
    <ligandPart>
        <name>Fe</name>
        <dbReference type="ChEBI" id="CHEBI:18248"/>
    </ligandPart>
</feature>
<accession>A0A2I0B0B3</accession>
<dbReference type="GO" id="GO:0008202">
    <property type="term" value="P:steroid metabolic process"/>
    <property type="evidence" value="ECO:0007669"/>
    <property type="project" value="UniProtKB-ARBA"/>
</dbReference>
<dbReference type="GO" id="GO:0004497">
    <property type="term" value="F:monooxygenase activity"/>
    <property type="evidence" value="ECO:0007669"/>
    <property type="project" value="UniProtKB-KW"/>
</dbReference>
<dbReference type="SUPFAM" id="SSF48264">
    <property type="entry name" value="Cytochrome P450"/>
    <property type="match status" value="1"/>
</dbReference>
<evidence type="ECO:0000256" key="2">
    <source>
        <dbReference type="ARBA" id="ARBA00010617"/>
    </source>
</evidence>
<keyword evidence="4 13" id="KW-0812">Transmembrane</keyword>
<dbReference type="PANTHER" id="PTHR24282:SF255">
    <property type="entry name" value="CYTOCHROME P450 72A11-RELATED"/>
    <property type="match status" value="1"/>
</dbReference>
<keyword evidence="10 13" id="KW-0472">Membrane</keyword>
<keyword evidence="15" id="KW-1185">Reference proteome</keyword>
<comment type="similarity">
    <text evidence="2 12">Belongs to the cytochrome P450 family.</text>
</comment>
<dbReference type="GO" id="GO:0016020">
    <property type="term" value="C:membrane"/>
    <property type="evidence" value="ECO:0007669"/>
    <property type="project" value="UniProtKB-SubCell"/>
</dbReference>
<protein>
    <submittedName>
        <fullName evidence="14">Secologanin synthase</fullName>
    </submittedName>
</protein>
<proteinExistence type="inferred from homology"/>
<evidence type="ECO:0000313" key="14">
    <source>
        <dbReference type="EMBL" id="PKA61215.1"/>
    </source>
</evidence>
<evidence type="ECO:0000256" key="5">
    <source>
        <dbReference type="ARBA" id="ARBA00022723"/>
    </source>
</evidence>
<keyword evidence="7 12" id="KW-0560">Oxidoreductase</keyword>
<comment type="subcellular location">
    <subcellularLocation>
        <location evidence="1">Membrane</location>
        <topology evidence="1">Single-pass membrane protein</topology>
    </subcellularLocation>
</comment>
<evidence type="ECO:0000256" key="12">
    <source>
        <dbReference type="RuleBase" id="RU000461"/>
    </source>
</evidence>
<sequence length="523" mass="60427">MAVGFILRWVWWCAAAAVAWVVWRAAVWLYLRPGRLERALRAQGLQGSRYRFPYGDLKVDAKLVREAHRKPIPLSDDIVRRVAPHVHRRLELYGGKSKMSFGWFGPIPRVIIMDQEIVRDILSNKFGHFEKPRGTPIGRLLVLGLVSYEGEKWAKHRRIINPAFHVEKLKRMMPSFSICCDELIRRWEEFIGSTGKYDLNVWPELQRFTGDVISRTAFGGSYKDGQRVFELQREQAELLIQSAQNLYFPGFRFLPTQTNRRRKVIYREVVTLLSSIIERRRKAMKNGEASTDDLLGMLMASNARHSQEQGEHSQDLRLTTDDVIEECKLFYFAGQETTSVLLTWTLVLLSMHPSWQEQAREEVFQVFGKSKPDFDSLSQLKIVTMILYEVLRLYPPVAFLVRQTYKEMKLGGISFPPGVQLLLPIIFIHHSKELWGEDAEEFNPERFADGVSKATKNRLIFFPFGWGPRICIGQTFALTEAKLGLARILQRFSIELSPSYAHAPYTVITLQPQYGAQLILHKL</sequence>
<dbReference type="InterPro" id="IPR050665">
    <property type="entry name" value="Cytochrome_P450_Monooxygen"/>
</dbReference>
<dbReference type="PRINTS" id="PR00385">
    <property type="entry name" value="P450"/>
</dbReference>
<evidence type="ECO:0000256" key="11">
    <source>
        <dbReference type="PIRSR" id="PIRSR602401-1"/>
    </source>
</evidence>
<keyword evidence="6 13" id="KW-1133">Transmembrane helix</keyword>
<keyword evidence="9 12" id="KW-0503">Monooxygenase</keyword>
<dbReference type="PROSITE" id="PS00086">
    <property type="entry name" value="CYTOCHROME_P450"/>
    <property type="match status" value="1"/>
</dbReference>
<gene>
    <name evidence="14" type="primary">CYP72A1</name>
    <name evidence="14" type="ORF">AXF42_Ash006112</name>
</gene>
<dbReference type="Proteomes" id="UP000236161">
    <property type="component" value="Unassembled WGS sequence"/>
</dbReference>
<evidence type="ECO:0000256" key="1">
    <source>
        <dbReference type="ARBA" id="ARBA00004167"/>
    </source>
</evidence>
<evidence type="ECO:0000313" key="15">
    <source>
        <dbReference type="Proteomes" id="UP000236161"/>
    </source>
</evidence>
<evidence type="ECO:0000256" key="6">
    <source>
        <dbReference type="ARBA" id="ARBA00022989"/>
    </source>
</evidence>
<dbReference type="Gene3D" id="1.10.630.10">
    <property type="entry name" value="Cytochrome P450"/>
    <property type="match status" value="1"/>
</dbReference>
<keyword evidence="5 11" id="KW-0479">Metal-binding</keyword>
<evidence type="ECO:0000256" key="8">
    <source>
        <dbReference type="ARBA" id="ARBA00023004"/>
    </source>
</evidence>
<dbReference type="PRINTS" id="PR00463">
    <property type="entry name" value="EP450I"/>
</dbReference>
<evidence type="ECO:0000256" key="13">
    <source>
        <dbReference type="SAM" id="Phobius"/>
    </source>
</evidence>
<dbReference type="PANTHER" id="PTHR24282">
    <property type="entry name" value="CYTOCHROME P450 FAMILY MEMBER"/>
    <property type="match status" value="1"/>
</dbReference>
<dbReference type="FunFam" id="1.10.630.10:FF:000029">
    <property type="entry name" value="Cytochrome P450 734A1"/>
    <property type="match status" value="1"/>
</dbReference>
<organism evidence="14 15">
    <name type="scientific">Apostasia shenzhenica</name>
    <dbReference type="NCBI Taxonomy" id="1088818"/>
    <lineage>
        <taxon>Eukaryota</taxon>
        <taxon>Viridiplantae</taxon>
        <taxon>Streptophyta</taxon>
        <taxon>Embryophyta</taxon>
        <taxon>Tracheophyta</taxon>
        <taxon>Spermatophyta</taxon>
        <taxon>Magnoliopsida</taxon>
        <taxon>Liliopsida</taxon>
        <taxon>Asparagales</taxon>
        <taxon>Orchidaceae</taxon>
        <taxon>Apostasioideae</taxon>
        <taxon>Apostasia</taxon>
    </lineage>
</organism>
<dbReference type="InterPro" id="IPR036396">
    <property type="entry name" value="Cyt_P450_sf"/>
</dbReference>
<feature type="transmembrane region" description="Helical" evidence="13">
    <location>
        <begin position="6"/>
        <end position="31"/>
    </location>
</feature>
<dbReference type="STRING" id="1088818.A0A2I0B0B3"/>
<evidence type="ECO:0000256" key="3">
    <source>
        <dbReference type="ARBA" id="ARBA00022617"/>
    </source>
</evidence>
<dbReference type="InterPro" id="IPR002401">
    <property type="entry name" value="Cyt_P450_E_grp-I"/>
</dbReference>
<dbReference type="GO" id="GO:0005506">
    <property type="term" value="F:iron ion binding"/>
    <property type="evidence" value="ECO:0007669"/>
    <property type="project" value="InterPro"/>
</dbReference>
<comment type="cofactor">
    <cofactor evidence="11">
        <name>heme</name>
        <dbReference type="ChEBI" id="CHEBI:30413"/>
    </cofactor>
</comment>
<reference evidence="14 15" key="1">
    <citation type="journal article" date="2017" name="Nature">
        <title>The Apostasia genome and the evolution of orchids.</title>
        <authorList>
            <person name="Zhang G.Q."/>
            <person name="Liu K.W."/>
            <person name="Li Z."/>
            <person name="Lohaus R."/>
            <person name="Hsiao Y.Y."/>
            <person name="Niu S.C."/>
            <person name="Wang J.Y."/>
            <person name="Lin Y.C."/>
            <person name="Xu Q."/>
            <person name="Chen L.J."/>
            <person name="Yoshida K."/>
            <person name="Fujiwara S."/>
            <person name="Wang Z.W."/>
            <person name="Zhang Y.Q."/>
            <person name="Mitsuda N."/>
            <person name="Wang M."/>
            <person name="Liu G.H."/>
            <person name="Pecoraro L."/>
            <person name="Huang H.X."/>
            <person name="Xiao X.J."/>
            <person name="Lin M."/>
            <person name="Wu X.Y."/>
            <person name="Wu W.L."/>
            <person name="Chen Y.Y."/>
            <person name="Chang S.B."/>
            <person name="Sakamoto S."/>
            <person name="Ohme-Takagi M."/>
            <person name="Yagi M."/>
            <person name="Zeng S.J."/>
            <person name="Shen C.Y."/>
            <person name="Yeh C.M."/>
            <person name="Luo Y.B."/>
            <person name="Tsai W.C."/>
            <person name="Van de Peer Y."/>
            <person name="Liu Z.J."/>
        </authorList>
    </citation>
    <scope>NUCLEOTIDE SEQUENCE [LARGE SCALE GENOMIC DNA]</scope>
    <source>
        <strain evidence="15">cv. Shenzhen</strain>
        <tissue evidence="14">Stem</tissue>
    </source>
</reference>
<evidence type="ECO:0000256" key="9">
    <source>
        <dbReference type="ARBA" id="ARBA00023033"/>
    </source>
</evidence>
<evidence type="ECO:0000256" key="10">
    <source>
        <dbReference type="ARBA" id="ARBA00023136"/>
    </source>
</evidence>
<name>A0A2I0B0B3_9ASPA</name>
<dbReference type="EMBL" id="KZ451932">
    <property type="protein sequence ID" value="PKA61215.1"/>
    <property type="molecule type" value="Genomic_DNA"/>
</dbReference>
<evidence type="ECO:0000256" key="4">
    <source>
        <dbReference type="ARBA" id="ARBA00022692"/>
    </source>
</evidence>